<name>A0A840P9C4_9ACTN</name>
<dbReference type="AlphaFoldDB" id="A0A840P9C4"/>
<evidence type="ECO:0000313" key="1">
    <source>
        <dbReference type="EMBL" id="MBB5137984.1"/>
    </source>
</evidence>
<dbReference type="RefSeq" id="WP_185054874.1">
    <property type="nucleotide sequence ID" value="NZ_BAABIX010000059.1"/>
</dbReference>
<proteinExistence type="predicted"/>
<dbReference type="Proteomes" id="UP000578449">
    <property type="component" value="Unassembled WGS sequence"/>
</dbReference>
<dbReference type="EMBL" id="JACHGN010000021">
    <property type="protein sequence ID" value="MBB5137984.1"/>
    <property type="molecule type" value="Genomic_DNA"/>
</dbReference>
<keyword evidence="2" id="KW-1185">Reference proteome</keyword>
<accession>A0A840P9C4</accession>
<comment type="caution">
    <text evidence="1">The sequence shown here is derived from an EMBL/GenBank/DDBJ whole genome shotgun (WGS) entry which is preliminary data.</text>
</comment>
<gene>
    <name evidence="1" type="ORF">HNP84_007737</name>
</gene>
<evidence type="ECO:0000313" key="2">
    <source>
        <dbReference type="Proteomes" id="UP000578449"/>
    </source>
</evidence>
<organism evidence="1 2">
    <name type="scientific">Thermocatellispora tengchongensis</name>
    <dbReference type="NCBI Taxonomy" id="1073253"/>
    <lineage>
        <taxon>Bacteria</taxon>
        <taxon>Bacillati</taxon>
        <taxon>Actinomycetota</taxon>
        <taxon>Actinomycetes</taxon>
        <taxon>Streptosporangiales</taxon>
        <taxon>Streptosporangiaceae</taxon>
        <taxon>Thermocatellispora</taxon>
    </lineage>
</organism>
<reference evidence="1 2" key="1">
    <citation type="submission" date="2020-08" db="EMBL/GenBank/DDBJ databases">
        <title>Genomic Encyclopedia of Type Strains, Phase IV (KMG-IV): sequencing the most valuable type-strain genomes for metagenomic binning, comparative biology and taxonomic classification.</title>
        <authorList>
            <person name="Goeker M."/>
        </authorList>
    </citation>
    <scope>NUCLEOTIDE SEQUENCE [LARGE SCALE GENOMIC DNA]</scope>
    <source>
        <strain evidence="1 2">DSM 45615</strain>
    </source>
</reference>
<protein>
    <submittedName>
        <fullName evidence="1">Uncharacterized protein</fullName>
    </submittedName>
</protein>
<sequence>MLLMGHSASLHAALKLRHGLQAQGIAADVNGGHGLAVVSVWIDFLVWTDGEVFWWRTSWNSRHRRYTIAVNEADDLERVVRRIVFRYHELRRGGARDGPGAPQAGW</sequence>